<evidence type="ECO:0000256" key="3">
    <source>
        <dbReference type="ARBA" id="ARBA00022801"/>
    </source>
</evidence>
<dbReference type="InterPro" id="IPR000952">
    <property type="entry name" value="AB_hydrolase_4_CS"/>
</dbReference>
<dbReference type="InterPro" id="IPR050960">
    <property type="entry name" value="AB_hydrolase_4_sf"/>
</dbReference>
<dbReference type="SUPFAM" id="SSF53474">
    <property type="entry name" value="alpha/beta-Hydrolases"/>
    <property type="match status" value="1"/>
</dbReference>
<dbReference type="PIRSF" id="PIRSF005211">
    <property type="entry name" value="Ab_hydro_YheT"/>
    <property type="match status" value="1"/>
</dbReference>
<dbReference type="Gene3D" id="3.40.50.1820">
    <property type="entry name" value="alpha/beta hydrolase"/>
    <property type="match status" value="1"/>
</dbReference>
<dbReference type="OrthoDB" id="332676at2"/>
<keyword evidence="3 6" id="KW-0378">Hydrolase</keyword>
<dbReference type="PANTHER" id="PTHR10794">
    <property type="entry name" value="ABHYDROLASE DOMAIN-CONTAINING PROTEIN"/>
    <property type="match status" value="1"/>
</dbReference>
<keyword evidence="2" id="KW-0719">Serine esterase</keyword>
<protein>
    <submittedName>
        <fullName evidence="6">Alpha/beta hydrolase fold</fullName>
    </submittedName>
</protein>
<dbReference type="EMBL" id="CP000302">
    <property type="protein sequence ID" value="ABE56462.1"/>
    <property type="molecule type" value="Genomic_DNA"/>
</dbReference>
<dbReference type="AlphaFoldDB" id="Q12JB4"/>
<evidence type="ECO:0000256" key="1">
    <source>
        <dbReference type="ARBA" id="ARBA00010884"/>
    </source>
</evidence>
<dbReference type="HOGENOM" id="CLU_032487_0_0_6"/>
<dbReference type="MEROPS" id="S33.A46"/>
<dbReference type="RefSeq" id="WP_011497607.1">
    <property type="nucleotide sequence ID" value="NC_007954.1"/>
</dbReference>
<sequence>MNKQFTPPWWALNPHIQTILPLIFKVARPTTFRQRQELDDGDFIDLDWLGSPQNGDPIMVIIHGLEGSADSHYARRMLVAAKAAKLCAVVHHHRGCSGEPNRLARSYHSGDTQDLHHTLEQLKHYYPESPLFAVGYSLGGNVLAKYQGEFQDKSLIDRAVVISAPLQLAACAEKLERGFSKIYQNFLLKKLRKKMRQKLRTPIIGKLMPISRWQLRKLRTFEAFDDKVTAPLHGFTGVADYYQRSSALPYLKKVCKPTLVIHAMDDPFMTAAVMPQAHELSANVSYEAHAFGGHVGFIAGGFPWKPKFYLEPRVLSFLQQGNL</sequence>
<keyword evidence="7" id="KW-1185">Reference proteome</keyword>
<dbReference type="InterPro" id="IPR000073">
    <property type="entry name" value="AB_hydrolase_1"/>
</dbReference>
<dbReference type="InterPro" id="IPR012020">
    <property type="entry name" value="ABHD4"/>
</dbReference>
<reference evidence="6 7" key="1">
    <citation type="submission" date="2006-03" db="EMBL/GenBank/DDBJ databases">
        <title>Complete sequence of Shewanella denitrificans OS217.</title>
        <authorList>
            <consortium name="US DOE Joint Genome Institute"/>
            <person name="Copeland A."/>
            <person name="Lucas S."/>
            <person name="Lapidus A."/>
            <person name="Barry K."/>
            <person name="Detter J.C."/>
            <person name="Glavina del Rio T."/>
            <person name="Hammon N."/>
            <person name="Israni S."/>
            <person name="Dalin E."/>
            <person name="Tice H."/>
            <person name="Pitluck S."/>
            <person name="Brettin T."/>
            <person name="Bruce D."/>
            <person name="Han C."/>
            <person name="Tapia R."/>
            <person name="Gilna P."/>
            <person name="Kiss H."/>
            <person name="Schmutz J."/>
            <person name="Larimer F."/>
            <person name="Land M."/>
            <person name="Hauser L."/>
            <person name="Kyrpides N."/>
            <person name="Lykidis A."/>
            <person name="Richardson P."/>
        </authorList>
    </citation>
    <scope>NUCLEOTIDE SEQUENCE [LARGE SCALE GENOMIC DNA]</scope>
    <source>
        <strain evidence="7">OS217 / ATCC BAA-1090 / DSM 15013</strain>
    </source>
</reference>
<accession>Q12JB4</accession>
<feature type="active site" description="Charge relay system" evidence="4">
    <location>
        <position position="294"/>
    </location>
</feature>
<dbReference type="ESTHER" id="shedo-q12jb4">
    <property type="family name" value="abh_upf0017"/>
</dbReference>
<evidence type="ECO:0000256" key="2">
    <source>
        <dbReference type="ARBA" id="ARBA00022487"/>
    </source>
</evidence>
<dbReference type="eggNOG" id="COG0429">
    <property type="taxonomic scope" value="Bacteria"/>
</dbReference>
<dbReference type="NCBIfam" id="NF008218">
    <property type="entry name" value="PRK10985.1"/>
    <property type="match status" value="1"/>
</dbReference>
<dbReference type="Proteomes" id="UP000001982">
    <property type="component" value="Chromosome"/>
</dbReference>
<dbReference type="GO" id="GO:0034338">
    <property type="term" value="F:short-chain carboxylesterase activity"/>
    <property type="evidence" value="ECO:0007669"/>
    <property type="project" value="TreeGrafter"/>
</dbReference>
<proteinExistence type="inferred from homology"/>
<feature type="domain" description="AB hydrolase-1" evidence="5">
    <location>
        <begin position="57"/>
        <end position="298"/>
    </location>
</feature>
<dbReference type="InterPro" id="IPR029058">
    <property type="entry name" value="AB_hydrolase_fold"/>
</dbReference>
<name>Q12JB4_SHEDO</name>
<evidence type="ECO:0000313" key="7">
    <source>
        <dbReference type="Proteomes" id="UP000001982"/>
    </source>
</evidence>
<comment type="similarity">
    <text evidence="1">Belongs to the AB hydrolase superfamily. AB hydrolase 4 family.</text>
</comment>
<dbReference type="GO" id="GO:0047372">
    <property type="term" value="F:monoacylglycerol lipase activity"/>
    <property type="evidence" value="ECO:0007669"/>
    <property type="project" value="TreeGrafter"/>
</dbReference>
<organism evidence="6 7">
    <name type="scientific">Shewanella denitrificans (strain OS217 / ATCC BAA-1090 / DSM 15013)</name>
    <dbReference type="NCBI Taxonomy" id="318161"/>
    <lineage>
        <taxon>Bacteria</taxon>
        <taxon>Pseudomonadati</taxon>
        <taxon>Pseudomonadota</taxon>
        <taxon>Gammaproteobacteria</taxon>
        <taxon>Alteromonadales</taxon>
        <taxon>Shewanellaceae</taxon>
        <taxon>Shewanella</taxon>
    </lineage>
</organism>
<dbReference type="STRING" id="318161.Sden_3186"/>
<evidence type="ECO:0000256" key="4">
    <source>
        <dbReference type="PIRSR" id="PIRSR005211-1"/>
    </source>
</evidence>
<evidence type="ECO:0000313" key="6">
    <source>
        <dbReference type="EMBL" id="ABE56462.1"/>
    </source>
</evidence>
<feature type="active site" description="Charge relay system" evidence="4">
    <location>
        <position position="137"/>
    </location>
</feature>
<dbReference type="Pfam" id="PF00561">
    <property type="entry name" value="Abhydrolase_1"/>
    <property type="match status" value="1"/>
</dbReference>
<evidence type="ECO:0000259" key="5">
    <source>
        <dbReference type="Pfam" id="PF00561"/>
    </source>
</evidence>
<feature type="active site" description="Charge relay system" evidence="4">
    <location>
        <position position="266"/>
    </location>
</feature>
<dbReference type="KEGG" id="sdn:Sden_3186"/>
<gene>
    <name evidence="6" type="ordered locus">Sden_3186</name>
</gene>
<dbReference type="PANTHER" id="PTHR10794:SF94">
    <property type="entry name" value="ESTERASE YHET-RELATED"/>
    <property type="match status" value="1"/>
</dbReference>
<dbReference type="PROSITE" id="PS01133">
    <property type="entry name" value="UPF0017"/>
    <property type="match status" value="1"/>
</dbReference>